<dbReference type="Proteomes" id="UP000297447">
    <property type="component" value="Unassembled WGS sequence"/>
</dbReference>
<dbReference type="Pfam" id="PF04101">
    <property type="entry name" value="Glyco_tran_28_C"/>
    <property type="match status" value="1"/>
</dbReference>
<sequence>MVTRIALYSHDSIGLGHVRRNLALAHALSASLPALTGEAVSGLLITGASDATTFPLPDGWDWLVVPALTRGEQGYESRHLHLAMPALTTMRGNIVRVALRDFAPDLVIVDRHALGVQRELEGALAALRATRPQCAIVLGLREVLDRRSVALSEWKALGGPRAVRELFDAIWVYGDPLIHNALATGEIPAALADLVVHTGYLANGRPPGRSSHGAEPFVLTMLGGGSDGRELATAAVHAAVPAGYQHTIVTGPQMPRAHRSEIRALAGPATTVVRSVPDALALARQASAVVCMGGYNTVNEVMSTTVPALIVPRVHRRQEQAIRARALAAHGLIDSALPSSVTPELLGDWFQANVGRTVHRTGVDLDGLRRVGQLAADLLRASAAASVQSEVRHAV</sequence>
<reference evidence="2 3" key="1">
    <citation type="submission" date="2019-03" db="EMBL/GenBank/DDBJ databases">
        <title>Genomics of glacier-inhabiting Cryobacterium strains.</title>
        <authorList>
            <person name="Liu Q."/>
            <person name="Xin Y.-H."/>
        </authorList>
    </citation>
    <scope>NUCLEOTIDE SEQUENCE [LARGE SCALE GENOMIC DNA]</scope>
    <source>
        <strain evidence="2 3">Hh14</strain>
    </source>
</reference>
<dbReference type="SUPFAM" id="SSF53756">
    <property type="entry name" value="UDP-Glycosyltransferase/glycogen phosphorylase"/>
    <property type="match status" value="1"/>
</dbReference>
<dbReference type="AlphaFoldDB" id="A0A4V3IQX6"/>
<dbReference type="InterPro" id="IPR007235">
    <property type="entry name" value="Glyco_trans_28_C"/>
</dbReference>
<dbReference type="GO" id="GO:0016758">
    <property type="term" value="F:hexosyltransferase activity"/>
    <property type="evidence" value="ECO:0007669"/>
    <property type="project" value="InterPro"/>
</dbReference>
<protein>
    <submittedName>
        <fullName evidence="2">Glycosyl transferase family 28</fullName>
    </submittedName>
</protein>
<dbReference type="Gene3D" id="3.40.50.2000">
    <property type="entry name" value="Glycogen Phosphorylase B"/>
    <property type="match status" value="1"/>
</dbReference>
<accession>A0A4V3IQX6</accession>
<keyword evidence="3" id="KW-1185">Reference proteome</keyword>
<proteinExistence type="predicted"/>
<dbReference type="OrthoDB" id="9802126at2"/>
<dbReference type="PANTHER" id="PTHR21015:SF28">
    <property type="entry name" value="SLL1722 PROTEIN"/>
    <property type="match status" value="1"/>
</dbReference>
<dbReference type="PANTHER" id="PTHR21015">
    <property type="entry name" value="UDP-N-ACETYLGLUCOSAMINE--N-ACETYLMURAMYL-(PENTAPEPTIDE) PYROPHOSPHORYL-UNDECAPRENOL N-ACETYLGLUCOSAMINE TRANSFERASE 1"/>
    <property type="match status" value="1"/>
</dbReference>
<comment type="caution">
    <text evidence="2">The sequence shown here is derived from an EMBL/GenBank/DDBJ whole genome shotgun (WGS) entry which is preliminary data.</text>
</comment>
<evidence type="ECO:0000259" key="1">
    <source>
        <dbReference type="Pfam" id="PF04101"/>
    </source>
</evidence>
<organism evidence="2 3">
    <name type="scientific">Cryobacterium frigoriphilum</name>
    <dbReference type="NCBI Taxonomy" id="1259150"/>
    <lineage>
        <taxon>Bacteria</taxon>
        <taxon>Bacillati</taxon>
        <taxon>Actinomycetota</taxon>
        <taxon>Actinomycetes</taxon>
        <taxon>Micrococcales</taxon>
        <taxon>Microbacteriaceae</taxon>
        <taxon>Cryobacterium</taxon>
    </lineage>
</organism>
<evidence type="ECO:0000313" key="3">
    <source>
        <dbReference type="Proteomes" id="UP000297447"/>
    </source>
</evidence>
<dbReference type="EMBL" id="SOHE01000053">
    <property type="protein sequence ID" value="TFD49034.1"/>
    <property type="molecule type" value="Genomic_DNA"/>
</dbReference>
<feature type="domain" description="Glycosyl transferase family 28 C-terminal" evidence="1">
    <location>
        <begin position="244"/>
        <end position="331"/>
    </location>
</feature>
<gene>
    <name evidence="2" type="ORF">E3T55_12985</name>
</gene>
<keyword evidence="2" id="KW-0808">Transferase</keyword>
<evidence type="ECO:0000313" key="2">
    <source>
        <dbReference type="EMBL" id="TFD49034.1"/>
    </source>
</evidence>
<name>A0A4V3IQX6_9MICO</name>